<reference evidence="2" key="1">
    <citation type="submission" date="2022-11" db="EMBL/GenBank/DDBJ databases">
        <title>Draft genome sequence of Hoeflea poritis E7-10 and Hoeflea prorocentri PM5-8, separated from scleractinian coral Porites lutea and marine dinoflagellate.</title>
        <authorList>
            <person name="Zhang G."/>
            <person name="Wei Q."/>
            <person name="Cai L."/>
        </authorList>
    </citation>
    <scope>NUCLEOTIDE SEQUENCE</scope>
    <source>
        <strain evidence="2">PM5-8</strain>
    </source>
</reference>
<proteinExistence type="predicted"/>
<organism evidence="2 3">
    <name type="scientific">Hoeflea prorocentri</name>
    <dbReference type="NCBI Taxonomy" id="1922333"/>
    <lineage>
        <taxon>Bacteria</taxon>
        <taxon>Pseudomonadati</taxon>
        <taxon>Pseudomonadota</taxon>
        <taxon>Alphaproteobacteria</taxon>
        <taxon>Hyphomicrobiales</taxon>
        <taxon>Rhizobiaceae</taxon>
        <taxon>Hoeflea</taxon>
    </lineage>
</organism>
<accession>A0A9X3ZIK9</accession>
<comment type="caution">
    <text evidence="2">The sequence shown here is derived from an EMBL/GenBank/DDBJ whole genome shotgun (WGS) entry which is preliminary data.</text>
</comment>
<evidence type="ECO:0000256" key="1">
    <source>
        <dbReference type="SAM" id="SignalP"/>
    </source>
</evidence>
<dbReference type="EMBL" id="JAPJZI010000001">
    <property type="protein sequence ID" value="MDA5399923.1"/>
    <property type="molecule type" value="Genomic_DNA"/>
</dbReference>
<protein>
    <submittedName>
        <fullName evidence="2">Uncharacterized protein</fullName>
    </submittedName>
</protein>
<feature type="chain" id="PRO_5040844505" evidence="1">
    <location>
        <begin position="27"/>
        <end position="171"/>
    </location>
</feature>
<keyword evidence="3" id="KW-1185">Reference proteome</keyword>
<feature type="signal peptide" evidence="1">
    <location>
        <begin position="1"/>
        <end position="26"/>
    </location>
</feature>
<dbReference type="RefSeq" id="WP_267991336.1">
    <property type="nucleotide sequence ID" value="NZ_JAPJZI010000001.1"/>
</dbReference>
<name>A0A9X3ZIK9_9HYPH</name>
<evidence type="ECO:0000313" key="2">
    <source>
        <dbReference type="EMBL" id="MDA5399923.1"/>
    </source>
</evidence>
<keyword evidence="1" id="KW-0732">Signal</keyword>
<gene>
    <name evidence="2" type="ORF">OQ273_15175</name>
</gene>
<dbReference type="Proteomes" id="UP001151234">
    <property type="component" value="Unassembled WGS sequence"/>
</dbReference>
<sequence length="171" mass="18547">MIRVRTLCAAMIVWSLAMALTGNAGAADFLSGAAGAWTGSGTARASPDAAEEPLRCRIENTYDERTGRLSIEGRCAAPGRIIKIQGHIQAPQTDHIYSARWVNPQGVGSITMRGRADKDAIRFDYVTKDADSGERTKGIMVWHFKTDSLTIDNYIVSGGRAELIGNTQFSR</sequence>
<evidence type="ECO:0000313" key="3">
    <source>
        <dbReference type="Proteomes" id="UP001151234"/>
    </source>
</evidence>
<dbReference type="AlphaFoldDB" id="A0A9X3ZIK9"/>